<keyword evidence="1" id="KW-0132">Cell division</keyword>
<gene>
    <name evidence="1" type="primary">CDC3_1</name>
    <name evidence="1" type="ORF">H4R21_002157</name>
</gene>
<comment type="caution">
    <text evidence="1">The sequence shown here is derived from an EMBL/GenBank/DDBJ whole genome shotgun (WGS) entry which is preliminary data.</text>
</comment>
<keyword evidence="2" id="KW-1185">Reference proteome</keyword>
<evidence type="ECO:0000313" key="2">
    <source>
        <dbReference type="Proteomes" id="UP001140087"/>
    </source>
</evidence>
<keyword evidence="1" id="KW-0131">Cell cycle</keyword>
<accession>A0ACC1L7P8</accession>
<protein>
    <submittedName>
        <fullName evidence="1">Cell division control protein 3</fullName>
    </submittedName>
</protein>
<dbReference type="Proteomes" id="UP001140087">
    <property type="component" value="Unassembled WGS sequence"/>
</dbReference>
<evidence type="ECO:0000313" key="1">
    <source>
        <dbReference type="EMBL" id="KAJ2803115.1"/>
    </source>
</evidence>
<dbReference type="EMBL" id="JANBUN010000523">
    <property type="protein sequence ID" value="KAJ2803115.1"/>
    <property type="molecule type" value="Genomic_DNA"/>
</dbReference>
<proteinExistence type="predicted"/>
<sequence length="578" mass="63746">MRSETQRRLSQHRNGREPFNVMVVGPRGVGKSTFLQTLCDSFEEMSLRYMTENDYVVYPRDDEDDDCGSGGGSIGSSGGSSGNSLAIEEPDPFYLFEALAGTETFCSIHVDMLSPSRKQPLSVELIDTPGIDGTDEGRTRRTIDEIAWEIKRRYRATVDEETQVHRDCNSSRAAHIHAVIYMVPPPVYWSADTDAFTHRPEISAEILSPADAEAIRTLTPLCNVIVAVGKCDTIENADRAVLKDGRFFRDFHKLRRSERLYDFCDAEGTQPDPFEQVKALSRLIVREMPFLLCGSKHVDEWQAMRLVEEKERRRAGGTGSLADWRTLRTRHNRPRGSTVIAGGTARAHFWGGSRSGASLDNVAIRRMQQSRVVSLVRDFPWGQLQLNNKRHCSFALLVDLVFDSFRTSLVHRTNEHYYEAYRAQCLAAEPRCSGIKRDMSAYMEAHQREPPPAVPHGGPAERPASPGAHPDVAHRSSGGTVPKIPAPRVQRPPAARAPAPEPVYAAAASESPSSYFSSAATALGSRSTLQAKGIVALFPRTAKDLAAAAPPAGRRPAPQRRTTVGTQPIKPARAPAPV</sequence>
<name>A0ACC1L7P8_9FUNG</name>
<reference evidence="1" key="1">
    <citation type="submission" date="2022-07" db="EMBL/GenBank/DDBJ databases">
        <title>Phylogenomic reconstructions and comparative analyses of Kickxellomycotina fungi.</title>
        <authorList>
            <person name="Reynolds N.K."/>
            <person name="Stajich J.E."/>
            <person name="Barry K."/>
            <person name="Grigoriev I.V."/>
            <person name="Crous P."/>
            <person name="Smith M.E."/>
        </authorList>
    </citation>
    <scope>NUCLEOTIDE SEQUENCE</scope>
    <source>
        <strain evidence="1">BCRC 34780</strain>
    </source>
</reference>
<organism evidence="1 2">
    <name type="scientific">Coemansia helicoidea</name>
    <dbReference type="NCBI Taxonomy" id="1286919"/>
    <lineage>
        <taxon>Eukaryota</taxon>
        <taxon>Fungi</taxon>
        <taxon>Fungi incertae sedis</taxon>
        <taxon>Zoopagomycota</taxon>
        <taxon>Kickxellomycotina</taxon>
        <taxon>Kickxellomycetes</taxon>
        <taxon>Kickxellales</taxon>
        <taxon>Kickxellaceae</taxon>
        <taxon>Coemansia</taxon>
    </lineage>
</organism>